<reference evidence="1 2" key="2">
    <citation type="journal article" date="2022" name="Mol. Ecol. Resour.">
        <title>The genomes of chicory, endive, great burdock and yacon provide insights into Asteraceae paleo-polyploidization history and plant inulin production.</title>
        <authorList>
            <person name="Fan W."/>
            <person name="Wang S."/>
            <person name="Wang H."/>
            <person name="Wang A."/>
            <person name="Jiang F."/>
            <person name="Liu H."/>
            <person name="Zhao H."/>
            <person name="Xu D."/>
            <person name="Zhang Y."/>
        </authorList>
    </citation>
    <scope>NUCLEOTIDE SEQUENCE [LARGE SCALE GENOMIC DNA]</scope>
    <source>
        <strain evidence="2">cv. Yunnan</strain>
        <tissue evidence="1">Leaves</tissue>
    </source>
</reference>
<accession>A0ACB9HGM9</accession>
<protein>
    <submittedName>
        <fullName evidence="1">Uncharacterized protein</fullName>
    </submittedName>
</protein>
<dbReference type="Proteomes" id="UP001056120">
    <property type="component" value="Linkage Group LG12"/>
</dbReference>
<evidence type="ECO:0000313" key="2">
    <source>
        <dbReference type="Proteomes" id="UP001056120"/>
    </source>
</evidence>
<name>A0ACB9HGM9_9ASTR</name>
<gene>
    <name evidence="1" type="ORF">L1987_37558</name>
</gene>
<dbReference type="EMBL" id="CM042029">
    <property type="protein sequence ID" value="KAI3794917.1"/>
    <property type="molecule type" value="Genomic_DNA"/>
</dbReference>
<organism evidence="1 2">
    <name type="scientific">Smallanthus sonchifolius</name>
    <dbReference type="NCBI Taxonomy" id="185202"/>
    <lineage>
        <taxon>Eukaryota</taxon>
        <taxon>Viridiplantae</taxon>
        <taxon>Streptophyta</taxon>
        <taxon>Embryophyta</taxon>
        <taxon>Tracheophyta</taxon>
        <taxon>Spermatophyta</taxon>
        <taxon>Magnoliopsida</taxon>
        <taxon>eudicotyledons</taxon>
        <taxon>Gunneridae</taxon>
        <taxon>Pentapetalae</taxon>
        <taxon>asterids</taxon>
        <taxon>campanulids</taxon>
        <taxon>Asterales</taxon>
        <taxon>Asteraceae</taxon>
        <taxon>Asteroideae</taxon>
        <taxon>Heliantheae alliance</taxon>
        <taxon>Millerieae</taxon>
        <taxon>Smallanthus</taxon>
    </lineage>
</organism>
<reference evidence="2" key="1">
    <citation type="journal article" date="2022" name="Mol. Ecol. Resour.">
        <title>The genomes of chicory, endive, great burdock and yacon provide insights into Asteraceae palaeo-polyploidization history and plant inulin production.</title>
        <authorList>
            <person name="Fan W."/>
            <person name="Wang S."/>
            <person name="Wang H."/>
            <person name="Wang A."/>
            <person name="Jiang F."/>
            <person name="Liu H."/>
            <person name="Zhao H."/>
            <person name="Xu D."/>
            <person name="Zhang Y."/>
        </authorList>
    </citation>
    <scope>NUCLEOTIDE SEQUENCE [LARGE SCALE GENOMIC DNA]</scope>
    <source>
        <strain evidence="2">cv. Yunnan</strain>
    </source>
</reference>
<proteinExistence type="predicted"/>
<comment type="caution">
    <text evidence="1">The sequence shown here is derived from an EMBL/GenBank/DDBJ whole genome shotgun (WGS) entry which is preliminary data.</text>
</comment>
<sequence length="112" mass="11883">MKQNPEDIGPHYRLCPASFGTLPNLVTQSPTRTFGPDGLPTSPVIVPNQPVQSISNEDQSSITLNPDGTGPSTASGPAPITTDPAAVLPNPDPVSTANEKSRDQAQLELYWY</sequence>
<keyword evidence="2" id="KW-1185">Reference proteome</keyword>
<evidence type="ECO:0000313" key="1">
    <source>
        <dbReference type="EMBL" id="KAI3794917.1"/>
    </source>
</evidence>